<dbReference type="STRING" id="392484.LP43_1522"/>
<dbReference type="Pfam" id="PF06764">
    <property type="entry name" value="DUF1223"/>
    <property type="match status" value="1"/>
</dbReference>
<dbReference type="Gene3D" id="2.60.40.10">
    <property type="entry name" value="Immunoglobulins"/>
    <property type="match status" value="1"/>
</dbReference>
<accession>A0A0A0BH48</accession>
<gene>
    <name evidence="1" type="ORF">LP43_1522</name>
</gene>
<name>A0A0A0BH48_9GAMM</name>
<dbReference type="PANTHER" id="PTHR36057:SF1">
    <property type="entry name" value="LIPOPROTEIN LIPID ATTACHMENT SITE-LIKE PROTEIN, PUTATIVE (DUF1223)-RELATED"/>
    <property type="match status" value="1"/>
</dbReference>
<dbReference type="InterPro" id="IPR036249">
    <property type="entry name" value="Thioredoxin-like_sf"/>
</dbReference>
<proteinExistence type="predicted"/>
<sequence>MLPITAYAQQWQAESGGKQKAVIELFTAEGCGLCPAAERWLHQLPEQDITDEHMIVLGFHVDYLDDKKNWVDKFAKPLFSERQRQLARLNLYQTVFTPEFFISGEVVYNWRDHGIEAIEFINDFDAEADIKLHAEKKHEQLRITANVDVTGDDNRQYAKFYLALTENNIISEIKGGDNIGATFNHQNLVRRWLGPFALDANGRTHIEAEIELADDWKQQDLTIVAVVQNLNDGYTLQGLALPLTK</sequence>
<dbReference type="AlphaFoldDB" id="A0A0A0BH48"/>
<comment type="caution">
    <text evidence="1">The sequence shown here is derived from an EMBL/GenBank/DDBJ whole genome shotgun (WGS) entry which is preliminary data.</text>
</comment>
<reference evidence="1 2" key="1">
    <citation type="submission" date="2014-09" db="EMBL/GenBank/DDBJ databases">
        <authorList>
            <person name="Grob C."/>
            <person name="Taubert M."/>
            <person name="Howat A.M."/>
            <person name="Burns O.J."/>
            <person name="Dixon J.L."/>
            <person name="Chen Y."/>
            <person name="Murrell J.C."/>
        </authorList>
    </citation>
    <scope>NUCLEOTIDE SEQUENCE [LARGE SCALE GENOMIC DNA]</scope>
    <source>
        <strain evidence="1">L4</strain>
    </source>
</reference>
<evidence type="ECO:0000313" key="2">
    <source>
        <dbReference type="Proteomes" id="UP000029999"/>
    </source>
</evidence>
<dbReference type="PANTHER" id="PTHR36057">
    <property type="match status" value="1"/>
</dbReference>
<evidence type="ECO:0000313" key="1">
    <source>
        <dbReference type="EMBL" id="KGM07022.1"/>
    </source>
</evidence>
<organism evidence="1 2">
    <name type="scientific">Methylophaga thiooxydans</name>
    <dbReference type="NCBI Taxonomy" id="392484"/>
    <lineage>
        <taxon>Bacteria</taxon>
        <taxon>Pseudomonadati</taxon>
        <taxon>Pseudomonadota</taxon>
        <taxon>Gammaproteobacteria</taxon>
        <taxon>Thiotrichales</taxon>
        <taxon>Piscirickettsiaceae</taxon>
        <taxon>Methylophaga</taxon>
    </lineage>
</organism>
<dbReference type="InterPro" id="IPR013783">
    <property type="entry name" value="Ig-like_fold"/>
</dbReference>
<protein>
    <submittedName>
        <fullName evidence="1">Uncharacterized protein</fullName>
    </submittedName>
</protein>
<dbReference type="SUPFAM" id="SSF52833">
    <property type="entry name" value="Thioredoxin-like"/>
    <property type="match status" value="1"/>
</dbReference>
<dbReference type="Proteomes" id="UP000029999">
    <property type="component" value="Unassembled WGS sequence"/>
</dbReference>
<dbReference type="EMBL" id="JRQD01000003">
    <property type="protein sequence ID" value="KGM07022.1"/>
    <property type="molecule type" value="Genomic_DNA"/>
</dbReference>
<dbReference type="InterPro" id="IPR010634">
    <property type="entry name" value="DUF1223"/>
</dbReference>